<dbReference type="OrthoDB" id="8023081at2759"/>
<dbReference type="EMBL" id="JRES01001119">
    <property type="protein sequence ID" value="KNC25421.1"/>
    <property type="molecule type" value="Genomic_DNA"/>
</dbReference>
<name>A0A0L0BZL9_LUCCU</name>
<keyword evidence="2" id="KW-1185">Reference proteome</keyword>
<proteinExistence type="predicted"/>
<gene>
    <name evidence="1" type="ORF">FF38_07595</name>
</gene>
<organism evidence="1 2">
    <name type="scientific">Lucilia cuprina</name>
    <name type="common">Green bottle fly</name>
    <name type="synonym">Australian sheep blowfly</name>
    <dbReference type="NCBI Taxonomy" id="7375"/>
    <lineage>
        <taxon>Eukaryota</taxon>
        <taxon>Metazoa</taxon>
        <taxon>Ecdysozoa</taxon>
        <taxon>Arthropoda</taxon>
        <taxon>Hexapoda</taxon>
        <taxon>Insecta</taxon>
        <taxon>Pterygota</taxon>
        <taxon>Neoptera</taxon>
        <taxon>Endopterygota</taxon>
        <taxon>Diptera</taxon>
        <taxon>Brachycera</taxon>
        <taxon>Muscomorpha</taxon>
        <taxon>Oestroidea</taxon>
        <taxon>Calliphoridae</taxon>
        <taxon>Luciliinae</taxon>
        <taxon>Lucilia</taxon>
    </lineage>
</organism>
<sequence>MNLSENWFYTHPTLPTPISVTHEVLKRGRQQGNNNKKLARKQQVNFNVYNSKKSENNDENLEKLFQTSSYSRDFYVPYPLVCPTKSSIVDDIDPLFNRKPVNVFQMLPWAPGKFMDDHFSRPTAERKRINFFRQMRHECHFKYLSKL</sequence>
<dbReference type="AlphaFoldDB" id="A0A0L0BZL9"/>
<evidence type="ECO:0000313" key="1">
    <source>
        <dbReference type="EMBL" id="KNC25421.1"/>
    </source>
</evidence>
<dbReference type="Proteomes" id="UP000037069">
    <property type="component" value="Unassembled WGS sequence"/>
</dbReference>
<evidence type="ECO:0000313" key="2">
    <source>
        <dbReference type="Proteomes" id="UP000037069"/>
    </source>
</evidence>
<accession>A0A0L0BZL9</accession>
<reference evidence="1 2" key="1">
    <citation type="journal article" date="2015" name="Nat. Commun.">
        <title>Lucilia cuprina genome unlocks parasitic fly biology to underpin future interventions.</title>
        <authorList>
            <person name="Anstead C.A."/>
            <person name="Korhonen P.K."/>
            <person name="Young N.D."/>
            <person name="Hall R.S."/>
            <person name="Jex A.R."/>
            <person name="Murali S.C."/>
            <person name="Hughes D.S."/>
            <person name="Lee S.F."/>
            <person name="Perry T."/>
            <person name="Stroehlein A.J."/>
            <person name="Ansell B.R."/>
            <person name="Breugelmans B."/>
            <person name="Hofmann A."/>
            <person name="Qu J."/>
            <person name="Dugan S."/>
            <person name="Lee S.L."/>
            <person name="Chao H."/>
            <person name="Dinh H."/>
            <person name="Han Y."/>
            <person name="Doddapaneni H.V."/>
            <person name="Worley K.C."/>
            <person name="Muzny D.M."/>
            <person name="Ioannidis P."/>
            <person name="Waterhouse R.M."/>
            <person name="Zdobnov E.M."/>
            <person name="James P.J."/>
            <person name="Bagnall N.H."/>
            <person name="Kotze A.C."/>
            <person name="Gibbs R.A."/>
            <person name="Richards S."/>
            <person name="Batterham P."/>
            <person name="Gasser R.B."/>
        </authorList>
    </citation>
    <scope>NUCLEOTIDE SEQUENCE [LARGE SCALE GENOMIC DNA]</scope>
    <source>
        <strain evidence="1 2">LS</strain>
        <tissue evidence="1">Full body</tissue>
    </source>
</reference>
<protein>
    <submittedName>
        <fullName evidence="1">Uncharacterized protein</fullName>
    </submittedName>
</protein>
<comment type="caution">
    <text evidence="1">The sequence shown here is derived from an EMBL/GenBank/DDBJ whole genome shotgun (WGS) entry which is preliminary data.</text>
</comment>